<dbReference type="Proteomes" id="UP000287651">
    <property type="component" value="Unassembled WGS sequence"/>
</dbReference>
<organism evidence="2 3">
    <name type="scientific">Ensete ventricosum</name>
    <name type="common">Abyssinian banana</name>
    <name type="synonym">Musa ensete</name>
    <dbReference type="NCBI Taxonomy" id="4639"/>
    <lineage>
        <taxon>Eukaryota</taxon>
        <taxon>Viridiplantae</taxon>
        <taxon>Streptophyta</taxon>
        <taxon>Embryophyta</taxon>
        <taxon>Tracheophyta</taxon>
        <taxon>Spermatophyta</taxon>
        <taxon>Magnoliopsida</taxon>
        <taxon>Liliopsida</taxon>
        <taxon>Zingiberales</taxon>
        <taxon>Musaceae</taxon>
        <taxon>Ensete</taxon>
    </lineage>
</organism>
<comment type="caution">
    <text evidence="2">The sequence shown here is derived from an EMBL/GenBank/DDBJ whole genome shotgun (WGS) entry which is preliminary data.</text>
</comment>
<dbReference type="EMBL" id="AMZH03020016">
    <property type="protein sequence ID" value="RRT39635.1"/>
    <property type="molecule type" value="Genomic_DNA"/>
</dbReference>
<dbReference type="AlphaFoldDB" id="A0A426XJJ6"/>
<feature type="region of interest" description="Disordered" evidence="1">
    <location>
        <begin position="1"/>
        <end position="21"/>
    </location>
</feature>
<evidence type="ECO:0000313" key="2">
    <source>
        <dbReference type="EMBL" id="RRT39635.1"/>
    </source>
</evidence>
<accession>A0A426XJJ6</accession>
<reference evidence="2 3" key="1">
    <citation type="journal article" date="2014" name="Agronomy (Basel)">
        <title>A Draft Genome Sequence for Ensete ventricosum, the Drought-Tolerant Tree Against Hunger.</title>
        <authorList>
            <person name="Harrison J."/>
            <person name="Moore K.A."/>
            <person name="Paszkiewicz K."/>
            <person name="Jones T."/>
            <person name="Grant M."/>
            <person name="Ambacheew D."/>
            <person name="Muzemil S."/>
            <person name="Studholme D.J."/>
        </authorList>
    </citation>
    <scope>NUCLEOTIDE SEQUENCE [LARGE SCALE GENOMIC DNA]</scope>
</reference>
<name>A0A426XJJ6_ENSVE</name>
<protein>
    <submittedName>
        <fullName evidence="2">Uncharacterized protein</fullName>
    </submittedName>
</protein>
<evidence type="ECO:0000313" key="3">
    <source>
        <dbReference type="Proteomes" id="UP000287651"/>
    </source>
</evidence>
<gene>
    <name evidence="2" type="ORF">B296_00056687</name>
</gene>
<evidence type="ECO:0000256" key="1">
    <source>
        <dbReference type="SAM" id="MobiDB-lite"/>
    </source>
</evidence>
<proteinExistence type="predicted"/>
<sequence length="103" mass="11055">MWEDEATPRSPVGRRGSASSLCGKTRHRLVLPLEDEAAPCPRAGRRGVALLPRSYVGRRTVPLGSGQSVYRYPVKALGWIGADMRLGGTRSLVPVSSVHTAST</sequence>